<reference evidence="2" key="1">
    <citation type="submission" date="2014-09" db="EMBL/GenBank/DDBJ databases">
        <authorList>
            <person name="Magalhaes I.L.F."/>
            <person name="Oliveira U."/>
            <person name="Santos F.R."/>
            <person name="Vidigal T.H.D.A."/>
            <person name="Brescovit A.D."/>
            <person name="Santos A.J."/>
        </authorList>
    </citation>
    <scope>NUCLEOTIDE SEQUENCE</scope>
    <source>
        <tissue evidence="2">Shoot tissue taken approximately 20 cm above the soil surface</tissue>
    </source>
</reference>
<reference evidence="2" key="2">
    <citation type="journal article" date="2015" name="Data Brief">
        <title>Shoot transcriptome of the giant reed, Arundo donax.</title>
        <authorList>
            <person name="Barrero R.A."/>
            <person name="Guerrero F.D."/>
            <person name="Moolhuijzen P."/>
            <person name="Goolsby J.A."/>
            <person name="Tidwell J."/>
            <person name="Bellgard S.E."/>
            <person name="Bellgard M.I."/>
        </authorList>
    </citation>
    <scope>NUCLEOTIDE SEQUENCE</scope>
    <source>
        <tissue evidence="2">Shoot tissue taken approximately 20 cm above the soil surface</tissue>
    </source>
</reference>
<accession>A0A0A9GEI6</accession>
<evidence type="ECO:0000313" key="2">
    <source>
        <dbReference type="EMBL" id="JAE19053.1"/>
    </source>
</evidence>
<keyword evidence="1" id="KW-0812">Transmembrane</keyword>
<dbReference type="AlphaFoldDB" id="A0A0A9GEI6"/>
<keyword evidence="1" id="KW-0472">Membrane</keyword>
<feature type="transmembrane region" description="Helical" evidence="1">
    <location>
        <begin position="59"/>
        <end position="82"/>
    </location>
</feature>
<name>A0A0A9GEI6_ARUDO</name>
<proteinExistence type="predicted"/>
<dbReference type="EMBL" id="GBRH01178843">
    <property type="protein sequence ID" value="JAE19053.1"/>
    <property type="molecule type" value="Transcribed_RNA"/>
</dbReference>
<keyword evidence="1" id="KW-1133">Transmembrane helix</keyword>
<evidence type="ECO:0000256" key="1">
    <source>
        <dbReference type="SAM" id="Phobius"/>
    </source>
</evidence>
<protein>
    <submittedName>
        <fullName evidence="2">Uncharacterized protein</fullName>
    </submittedName>
</protein>
<feature type="transmembrane region" description="Helical" evidence="1">
    <location>
        <begin position="21"/>
        <end position="39"/>
    </location>
</feature>
<organism evidence="2">
    <name type="scientific">Arundo donax</name>
    <name type="common">Giant reed</name>
    <name type="synonym">Donax arundinaceus</name>
    <dbReference type="NCBI Taxonomy" id="35708"/>
    <lineage>
        <taxon>Eukaryota</taxon>
        <taxon>Viridiplantae</taxon>
        <taxon>Streptophyta</taxon>
        <taxon>Embryophyta</taxon>
        <taxon>Tracheophyta</taxon>
        <taxon>Spermatophyta</taxon>
        <taxon>Magnoliopsida</taxon>
        <taxon>Liliopsida</taxon>
        <taxon>Poales</taxon>
        <taxon>Poaceae</taxon>
        <taxon>PACMAD clade</taxon>
        <taxon>Arundinoideae</taxon>
        <taxon>Arundineae</taxon>
        <taxon>Arundo</taxon>
    </lineage>
</organism>
<sequence>MGPLVSFQRKVELSRGDLKQLLWLAYNLVCTWPSLIADIEMCDFPSIKHFDNFSYCGPFPSVIFNAAYPYFKATFYLLVICFKQRIPRCCL</sequence>